<comment type="caution">
    <text evidence="1">The sequence shown here is derived from an EMBL/GenBank/DDBJ whole genome shotgun (WGS) entry which is preliminary data.</text>
</comment>
<dbReference type="AlphaFoldDB" id="A0A934NJV4"/>
<protein>
    <recommendedName>
        <fullName evidence="3">PI3K/PI4K catalytic domain-containing protein</fullName>
    </recommendedName>
</protein>
<name>A0A934NJV4_9BACT</name>
<evidence type="ECO:0000313" key="1">
    <source>
        <dbReference type="EMBL" id="MBJ7610149.1"/>
    </source>
</evidence>
<evidence type="ECO:0008006" key="3">
    <source>
        <dbReference type="Google" id="ProtNLM"/>
    </source>
</evidence>
<accession>A0A934NJV4</accession>
<reference evidence="1 2" key="1">
    <citation type="submission" date="2020-10" db="EMBL/GenBank/DDBJ databases">
        <title>Ca. Dormibacterota MAGs.</title>
        <authorList>
            <person name="Montgomery K."/>
        </authorList>
    </citation>
    <scope>NUCLEOTIDE SEQUENCE [LARGE SCALE GENOMIC DNA]</scope>
    <source>
        <strain evidence="1">Mitchell_Peninsula_5</strain>
    </source>
</reference>
<organism evidence="1 2">
    <name type="scientific">Candidatus Amunia macphersoniae</name>
    <dbReference type="NCBI Taxonomy" id="3127014"/>
    <lineage>
        <taxon>Bacteria</taxon>
        <taxon>Bacillati</taxon>
        <taxon>Candidatus Dormiibacterota</taxon>
        <taxon>Candidatus Dormibacteria</taxon>
        <taxon>Candidatus Aeolococcales</taxon>
        <taxon>Candidatus Aeolococcaceae</taxon>
        <taxon>Candidatus Amunia</taxon>
    </lineage>
</organism>
<proteinExistence type="predicted"/>
<gene>
    <name evidence="1" type="ORF">JF887_12070</name>
</gene>
<sequence length="120" mass="13443">MRDLGALDVLINNADRKRAHLLFGDDGRLWGIDNALSFLPYPRQRTVLIDLGGEALPLQAADRVQSLASDRARRSALEAELARLLEADEVVAFGERLDALAAHPVFPVLDPWDGRPFEWW</sequence>
<dbReference type="Proteomes" id="UP000614410">
    <property type="component" value="Unassembled WGS sequence"/>
</dbReference>
<evidence type="ECO:0000313" key="2">
    <source>
        <dbReference type="Proteomes" id="UP000614410"/>
    </source>
</evidence>
<dbReference type="EMBL" id="JAEKNN010000057">
    <property type="protein sequence ID" value="MBJ7610149.1"/>
    <property type="molecule type" value="Genomic_DNA"/>
</dbReference>